<dbReference type="GO" id="GO:0003682">
    <property type="term" value="F:chromatin binding"/>
    <property type="evidence" value="ECO:0007669"/>
    <property type="project" value="TreeGrafter"/>
</dbReference>
<keyword evidence="9" id="KW-1185">Reference proteome</keyword>
<dbReference type="AlphaFoldDB" id="A0A1D1VNC7"/>
<dbReference type="GO" id="GO:0005634">
    <property type="term" value="C:nucleus"/>
    <property type="evidence" value="ECO:0007669"/>
    <property type="project" value="TreeGrafter"/>
</dbReference>
<dbReference type="GO" id="GO:0005524">
    <property type="term" value="F:ATP binding"/>
    <property type="evidence" value="ECO:0007669"/>
    <property type="project" value="UniProtKB-KW"/>
</dbReference>
<dbReference type="GO" id="GO:0016887">
    <property type="term" value="F:ATP hydrolysis activity"/>
    <property type="evidence" value="ECO:0007669"/>
    <property type="project" value="InterPro"/>
</dbReference>
<gene>
    <name evidence="8" type="primary">RvY_13566-1</name>
    <name evidence="8" type="synonym">RvY_13566.1</name>
    <name evidence="8" type="ORF">RvY_13566</name>
</gene>
<dbReference type="InterPro" id="IPR041569">
    <property type="entry name" value="AAA_lid_3"/>
</dbReference>
<evidence type="ECO:0000256" key="2">
    <source>
        <dbReference type="ARBA" id="ARBA00022741"/>
    </source>
</evidence>
<dbReference type="InterPro" id="IPR027417">
    <property type="entry name" value="P-loop_NTPase"/>
</dbReference>
<dbReference type="GO" id="GO:0045815">
    <property type="term" value="P:transcription initiation-coupled chromatin remodeling"/>
    <property type="evidence" value="ECO:0007669"/>
    <property type="project" value="TreeGrafter"/>
</dbReference>
<evidence type="ECO:0000256" key="1">
    <source>
        <dbReference type="ARBA" id="ARBA00006914"/>
    </source>
</evidence>
<dbReference type="Gene3D" id="3.40.50.300">
    <property type="entry name" value="P-loop containing nucleotide triphosphate hydrolases"/>
    <property type="match status" value="1"/>
</dbReference>
<organism evidence="8 9">
    <name type="scientific">Ramazzottius varieornatus</name>
    <name type="common">Water bear</name>
    <name type="synonym">Tardigrade</name>
    <dbReference type="NCBI Taxonomy" id="947166"/>
    <lineage>
        <taxon>Eukaryota</taxon>
        <taxon>Metazoa</taxon>
        <taxon>Ecdysozoa</taxon>
        <taxon>Tardigrada</taxon>
        <taxon>Eutardigrada</taxon>
        <taxon>Parachela</taxon>
        <taxon>Hypsibioidea</taxon>
        <taxon>Ramazzottiidae</taxon>
        <taxon>Ramazzottius</taxon>
    </lineage>
</organism>
<dbReference type="Gene3D" id="1.10.8.60">
    <property type="match status" value="1"/>
</dbReference>
<accession>A0A1D1VNC7</accession>
<dbReference type="EMBL" id="BDGG01000009">
    <property type="protein sequence ID" value="GAV03085.1"/>
    <property type="molecule type" value="Genomic_DNA"/>
</dbReference>
<evidence type="ECO:0000256" key="6">
    <source>
        <dbReference type="SAM" id="MobiDB-lite"/>
    </source>
</evidence>
<dbReference type="SUPFAM" id="SSF52540">
    <property type="entry name" value="P-loop containing nucleoside triphosphate hydrolases"/>
    <property type="match status" value="1"/>
</dbReference>
<name>A0A1D1VNC7_RAMVA</name>
<dbReference type="GO" id="GO:0006334">
    <property type="term" value="P:nucleosome assembly"/>
    <property type="evidence" value="ECO:0007669"/>
    <property type="project" value="TreeGrafter"/>
</dbReference>
<dbReference type="Pfam" id="PF00004">
    <property type="entry name" value="AAA"/>
    <property type="match status" value="1"/>
</dbReference>
<feature type="compositionally biased region" description="Polar residues" evidence="6">
    <location>
        <begin position="103"/>
        <end position="125"/>
    </location>
</feature>
<dbReference type="InterPro" id="IPR003959">
    <property type="entry name" value="ATPase_AAA_core"/>
</dbReference>
<dbReference type="STRING" id="947166.A0A1D1VNC7"/>
<feature type="compositionally biased region" description="Basic and acidic residues" evidence="6">
    <location>
        <begin position="199"/>
        <end position="214"/>
    </location>
</feature>
<dbReference type="OrthoDB" id="5421at2759"/>
<sequence>MDPSTPRGSPNSRDSREISIVHIRDPDKRYYGKRTGQLDSSPEEKVHVPRQRRRLEDFAPNPSKHSHNNRLRPRRSPTNLRKSSREKRQPQKLIDTSFDRRGSYSSSKHGGFRSTSRACSETPWQSSQSRHRSRRYSSRSPDTTQSEDSEEEEQEEFEATISPQRKKVYSLRSTGSVKAEPEATEVEDPFRGNRQKPRRNPDRPGRPHSFDHVELPVIDAESSRSGSETLPPKKKKMKCTNSASKAGPSVFTNSFEPNIYFPEEGSISFETVGGYGSVKEELRRSVIAPFRRLIHQAEAKKAASEPVKAVQVSKGALFWGPPGTGKTLMAKALAYECGRGLSRSIPVYIISGAELLTKWVGESESHLRAVFQHASENSPSIIFMDELDGLVRRRTTSENDSVNFNMVSTLLTLLNGVTDRGTVLALATTNFKDVLDPALLRSGRFDTKIHFPAPDKNERKLILEALTQKWIKKLDSMDAFTLAKNTEGFTGADLDLLCRKAQNHALQRHEKPDDFDLDKLEVGLTDFFSAWDGMEPSGQAVTASVHQPLTPILQPLLTKTVASVCNTIDAAFPMRLPRAGDDEQIRSSAAWTAFTHPSLMLDYDPVVFIHSENDPLILEVVVGALLTRIAEKYTIKTCDFKNAALEHRTEHDLLSLMSERSSVVALCNLQAVCPKAGDGLQMPAHIREVLKTRNKFRSAITIITSTKPAARFSPEVQEIFPSEMLKIFVEPPRRKRIGTFFHDLFTKETTHSMRDDGVVVSLTNSQHEYVTLLTKLTNSLRGKSLNRLMSVYGRLSACLRQNLKDEHKTKFREMVKRIVDEDRESVQA</sequence>
<dbReference type="GO" id="GO:0006337">
    <property type="term" value="P:nucleosome disassembly"/>
    <property type="evidence" value="ECO:0007669"/>
    <property type="project" value="TreeGrafter"/>
</dbReference>
<dbReference type="FunFam" id="3.40.50.300:FF:001025">
    <property type="entry name" value="ATPase family, AAA domain-containing 2B"/>
    <property type="match status" value="1"/>
</dbReference>
<dbReference type="InterPro" id="IPR003593">
    <property type="entry name" value="AAA+_ATPase"/>
</dbReference>
<keyword evidence="2" id="KW-0547">Nucleotide-binding</keyword>
<protein>
    <recommendedName>
        <fullName evidence="7">AAA+ ATPase domain-containing protein</fullName>
    </recommendedName>
</protein>
<comment type="caution">
    <text evidence="8">The sequence shown here is derived from an EMBL/GenBank/DDBJ whole genome shotgun (WGS) entry which is preliminary data.</text>
</comment>
<evidence type="ECO:0000313" key="8">
    <source>
        <dbReference type="EMBL" id="GAV03085.1"/>
    </source>
</evidence>
<dbReference type="SMART" id="SM00382">
    <property type="entry name" value="AAA"/>
    <property type="match status" value="1"/>
</dbReference>
<evidence type="ECO:0000259" key="7">
    <source>
        <dbReference type="SMART" id="SM00382"/>
    </source>
</evidence>
<dbReference type="Proteomes" id="UP000186922">
    <property type="component" value="Unassembled WGS sequence"/>
</dbReference>
<comment type="similarity">
    <text evidence="1">Belongs to the AAA ATPase family.</text>
</comment>
<dbReference type="PANTHER" id="PTHR23069:SF0">
    <property type="entry name" value="TAT-BINDING HOMOLOG 7"/>
    <property type="match status" value="1"/>
</dbReference>
<feature type="domain" description="AAA+ ATPase" evidence="7">
    <location>
        <begin position="312"/>
        <end position="455"/>
    </location>
</feature>
<evidence type="ECO:0000256" key="4">
    <source>
        <dbReference type="ARBA" id="ARBA00023054"/>
    </source>
</evidence>
<feature type="compositionally biased region" description="Basic residues" evidence="6">
    <location>
        <begin position="64"/>
        <end position="75"/>
    </location>
</feature>
<feature type="compositionally biased region" description="Basic and acidic residues" evidence="6">
    <location>
        <begin position="13"/>
        <end position="30"/>
    </location>
</feature>
<feature type="compositionally biased region" description="Polar residues" evidence="6">
    <location>
        <begin position="1"/>
        <end position="12"/>
    </location>
</feature>
<proteinExistence type="inferred from homology"/>
<feature type="compositionally biased region" description="Acidic residues" evidence="6">
    <location>
        <begin position="145"/>
        <end position="158"/>
    </location>
</feature>
<dbReference type="Pfam" id="PF17862">
    <property type="entry name" value="AAA_lid_3"/>
    <property type="match status" value="1"/>
</dbReference>
<evidence type="ECO:0000313" key="9">
    <source>
        <dbReference type="Proteomes" id="UP000186922"/>
    </source>
</evidence>
<feature type="region of interest" description="Disordered" evidence="6">
    <location>
        <begin position="1"/>
        <end position="244"/>
    </location>
</feature>
<keyword evidence="4" id="KW-0175">Coiled coil</keyword>
<evidence type="ECO:0000256" key="5">
    <source>
        <dbReference type="ARBA" id="ARBA00023117"/>
    </source>
</evidence>
<evidence type="ECO:0000256" key="3">
    <source>
        <dbReference type="ARBA" id="ARBA00022840"/>
    </source>
</evidence>
<keyword evidence="3" id="KW-0067">ATP-binding</keyword>
<dbReference type="GO" id="GO:0042393">
    <property type="term" value="F:histone binding"/>
    <property type="evidence" value="ECO:0007669"/>
    <property type="project" value="TreeGrafter"/>
</dbReference>
<reference evidence="8 9" key="1">
    <citation type="journal article" date="2016" name="Nat. Commun.">
        <title>Extremotolerant tardigrade genome and improved radiotolerance of human cultured cells by tardigrade-unique protein.</title>
        <authorList>
            <person name="Hashimoto T."/>
            <person name="Horikawa D.D."/>
            <person name="Saito Y."/>
            <person name="Kuwahara H."/>
            <person name="Kozuka-Hata H."/>
            <person name="Shin-I T."/>
            <person name="Minakuchi Y."/>
            <person name="Ohishi K."/>
            <person name="Motoyama A."/>
            <person name="Aizu T."/>
            <person name="Enomoto A."/>
            <person name="Kondo K."/>
            <person name="Tanaka S."/>
            <person name="Hara Y."/>
            <person name="Koshikawa S."/>
            <person name="Sagara H."/>
            <person name="Miura T."/>
            <person name="Yokobori S."/>
            <person name="Miyagawa K."/>
            <person name="Suzuki Y."/>
            <person name="Kubo T."/>
            <person name="Oyama M."/>
            <person name="Kohara Y."/>
            <person name="Fujiyama A."/>
            <person name="Arakawa K."/>
            <person name="Katayama T."/>
            <person name="Toyoda A."/>
            <person name="Kunieda T."/>
        </authorList>
    </citation>
    <scope>NUCLEOTIDE SEQUENCE [LARGE SCALE GENOMIC DNA]</scope>
    <source>
        <strain evidence="8 9">YOKOZUNA-1</strain>
    </source>
</reference>
<dbReference type="PANTHER" id="PTHR23069">
    <property type="entry name" value="AAA DOMAIN-CONTAINING"/>
    <property type="match status" value="1"/>
</dbReference>
<keyword evidence="5" id="KW-0103">Bromodomain</keyword>
<dbReference type="InterPro" id="IPR045199">
    <property type="entry name" value="ATAD2-like"/>
</dbReference>